<name>A0ABQ4DJA7_9CELL</name>
<dbReference type="EMBL" id="BONP01000003">
    <property type="protein sequence ID" value="GIG39006.1"/>
    <property type="molecule type" value="Genomic_DNA"/>
</dbReference>
<reference evidence="1 2" key="1">
    <citation type="submission" date="2021-01" db="EMBL/GenBank/DDBJ databases">
        <title>Whole genome shotgun sequence of Cellulomonas phragmiteti NBRC 110785.</title>
        <authorList>
            <person name="Komaki H."/>
            <person name="Tamura T."/>
        </authorList>
    </citation>
    <scope>NUCLEOTIDE SEQUENCE [LARGE SCALE GENOMIC DNA]</scope>
    <source>
        <strain evidence="1 2">NBRC 110785</strain>
    </source>
</reference>
<organism evidence="1 2">
    <name type="scientific">Cellulomonas phragmiteti</name>
    <dbReference type="NCBI Taxonomy" id="478780"/>
    <lineage>
        <taxon>Bacteria</taxon>
        <taxon>Bacillati</taxon>
        <taxon>Actinomycetota</taxon>
        <taxon>Actinomycetes</taxon>
        <taxon>Micrococcales</taxon>
        <taxon>Cellulomonadaceae</taxon>
        <taxon>Cellulomonas</taxon>
    </lineage>
</organism>
<comment type="caution">
    <text evidence="1">The sequence shown here is derived from an EMBL/GenBank/DDBJ whole genome shotgun (WGS) entry which is preliminary data.</text>
</comment>
<gene>
    <name evidence="1" type="ORF">Cph01nite_07680</name>
</gene>
<sequence length="154" mass="15751">MDDPVRDVLERLHDALGDVAHVLLLDPGERTVVTDDQAPAHVLAAARGIATALAAAAGDSRTAAIVETATATLYASHTPGGLVAVLVGPAAWNVALARRTADPLLRDLLTEDLTARTRAAAALLARTPTAGTPALGTRAQAVRADAVRSVARSD</sequence>
<dbReference type="RefSeq" id="WP_203671285.1">
    <property type="nucleotide sequence ID" value="NZ_BONP01000003.1"/>
</dbReference>
<proteinExistence type="predicted"/>
<accession>A0ABQ4DJA7</accession>
<evidence type="ECO:0000313" key="2">
    <source>
        <dbReference type="Proteomes" id="UP000614741"/>
    </source>
</evidence>
<evidence type="ECO:0000313" key="1">
    <source>
        <dbReference type="EMBL" id="GIG39006.1"/>
    </source>
</evidence>
<dbReference type="Proteomes" id="UP000614741">
    <property type="component" value="Unassembled WGS sequence"/>
</dbReference>
<evidence type="ECO:0008006" key="3">
    <source>
        <dbReference type="Google" id="ProtNLM"/>
    </source>
</evidence>
<keyword evidence="2" id="KW-1185">Reference proteome</keyword>
<protein>
    <recommendedName>
        <fullName evidence="3">Roadblock/LAMTOR2 domain-containing protein</fullName>
    </recommendedName>
</protein>